<evidence type="ECO:0000313" key="2">
    <source>
        <dbReference type="EMBL" id="KAF9058501.1"/>
    </source>
</evidence>
<comment type="caution">
    <text evidence="2">The sequence shown here is derived from an EMBL/GenBank/DDBJ whole genome shotgun (WGS) entry which is preliminary data.</text>
</comment>
<dbReference type="InterPro" id="IPR035992">
    <property type="entry name" value="Ricin_B-like_lectins"/>
</dbReference>
<sequence>MTSPFVRDGTYRIKSATNNTYLTRDTATNNVVAQQSSSNSDATSQWTVSLGSDGAYEIKSFTNGKQLLRVNDLNQLVYSTSGRRNGSTWTIEPRGSNAYVIGNAADTLAIQLPTMRGPVTATMRNNGARQRWSLEPNPACASGGGSSSGNAAGSTAHDTLFAGVFAVSEFVWNVQANLRSINDLPVATQMMARGPDGSYSATQADFEALQVARWALDCFVQSAVPITHPGGRGSYDGLYFGVLGAQGQQISWVGWYVLQRLLDIAILDPATRTVPFVDPSGTPESIPSALRNATSSWHVINQNLFSFCFRLYQALFQAGRIAVAGSLFGISVPNFSWHISPAYRSLQLDLPEGTRIMACGPGNPGHPAALSNVDFEAYQVARWALHCFRQCGIPIAHPGVRGNWDVMPPSIKVPQQSWPCAYVFQRLLDIAALHPTGRRVAVSGHNIDTLDIPELTRAAISTWTPWNRQLFLFCFHLHRALLDPNPSIPRVVPPPIKWNVQPNLSIITDLPAATIAMTPDRSQLSLESFQAARWAIALFSPHGITITNPGGRGVWDALRSYRNPYIGWASAHLLQRLLEVAALHPSCHHVPIDTDDWKRDIPAEIVAAALTWNNENQKVVSFTAPASNNTG</sequence>
<evidence type="ECO:0000313" key="3">
    <source>
        <dbReference type="Proteomes" id="UP000772434"/>
    </source>
</evidence>
<dbReference type="Proteomes" id="UP000772434">
    <property type="component" value="Unassembled WGS sequence"/>
</dbReference>
<keyword evidence="3" id="KW-1185">Reference proteome</keyword>
<dbReference type="InterPro" id="IPR000772">
    <property type="entry name" value="Ricin_B_lectin"/>
</dbReference>
<proteinExistence type="predicted"/>
<feature type="domain" description="Ricin B lectin" evidence="1">
    <location>
        <begin position="7"/>
        <end position="71"/>
    </location>
</feature>
<accession>A0A9P5TX81</accession>
<dbReference type="AlphaFoldDB" id="A0A9P5TX81"/>
<dbReference type="SUPFAM" id="SSF50370">
    <property type="entry name" value="Ricin B-like lectins"/>
    <property type="match status" value="1"/>
</dbReference>
<dbReference type="PROSITE" id="PS50231">
    <property type="entry name" value="RICIN_B_LECTIN"/>
    <property type="match status" value="1"/>
</dbReference>
<dbReference type="Gene3D" id="2.80.10.50">
    <property type="match status" value="1"/>
</dbReference>
<organism evidence="2 3">
    <name type="scientific">Rhodocollybia butyracea</name>
    <dbReference type="NCBI Taxonomy" id="206335"/>
    <lineage>
        <taxon>Eukaryota</taxon>
        <taxon>Fungi</taxon>
        <taxon>Dikarya</taxon>
        <taxon>Basidiomycota</taxon>
        <taxon>Agaricomycotina</taxon>
        <taxon>Agaricomycetes</taxon>
        <taxon>Agaricomycetidae</taxon>
        <taxon>Agaricales</taxon>
        <taxon>Marasmiineae</taxon>
        <taxon>Omphalotaceae</taxon>
        <taxon>Rhodocollybia</taxon>
    </lineage>
</organism>
<reference evidence="2" key="1">
    <citation type="submission" date="2020-11" db="EMBL/GenBank/DDBJ databases">
        <authorList>
            <consortium name="DOE Joint Genome Institute"/>
            <person name="Ahrendt S."/>
            <person name="Riley R."/>
            <person name="Andreopoulos W."/>
            <person name="Labutti K."/>
            <person name="Pangilinan J."/>
            <person name="Ruiz-Duenas F.J."/>
            <person name="Barrasa J.M."/>
            <person name="Sanchez-Garcia M."/>
            <person name="Camarero S."/>
            <person name="Miyauchi S."/>
            <person name="Serrano A."/>
            <person name="Linde D."/>
            <person name="Babiker R."/>
            <person name="Drula E."/>
            <person name="Ayuso-Fernandez I."/>
            <person name="Pacheco R."/>
            <person name="Padilla G."/>
            <person name="Ferreira P."/>
            <person name="Barriuso J."/>
            <person name="Kellner H."/>
            <person name="Castanera R."/>
            <person name="Alfaro M."/>
            <person name="Ramirez L."/>
            <person name="Pisabarro A.G."/>
            <person name="Kuo A."/>
            <person name="Tritt A."/>
            <person name="Lipzen A."/>
            <person name="He G."/>
            <person name="Yan M."/>
            <person name="Ng V."/>
            <person name="Cullen D."/>
            <person name="Martin F."/>
            <person name="Rosso M.-N."/>
            <person name="Henrissat B."/>
            <person name="Hibbett D."/>
            <person name="Martinez A.T."/>
            <person name="Grigoriev I.V."/>
        </authorList>
    </citation>
    <scope>NUCLEOTIDE SEQUENCE</scope>
    <source>
        <strain evidence="2">AH 40177</strain>
    </source>
</reference>
<name>A0A9P5TX81_9AGAR</name>
<feature type="non-terminal residue" evidence="2">
    <location>
        <position position="1"/>
    </location>
</feature>
<dbReference type="Pfam" id="PF14200">
    <property type="entry name" value="RicinB_lectin_2"/>
    <property type="match status" value="1"/>
</dbReference>
<gene>
    <name evidence="2" type="ORF">BDP27DRAFT_1408239</name>
</gene>
<evidence type="ECO:0000259" key="1">
    <source>
        <dbReference type="Pfam" id="PF14200"/>
    </source>
</evidence>
<protein>
    <recommendedName>
        <fullName evidence="1">Ricin B lectin domain-containing protein</fullName>
    </recommendedName>
</protein>
<dbReference type="EMBL" id="JADNRY010000372">
    <property type="protein sequence ID" value="KAF9058501.1"/>
    <property type="molecule type" value="Genomic_DNA"/>
</dbReference>